<protein>
    <submittedName>
        <fullName evidence="7">Uncharacterized protein LOC106460152</fullName>
    </submittedName>
</protein>
<dbReference type="CDD" id="cd00112">
    <property type="entry name" value="LDLa"/>
    <property type="match status" value="2"/>
</dbReference>
<name>A0ABM1B5L4_LIMPO</name>
<dbReference type="SMART" id="SM00042">
    <property type="entry name" value="CUB"/>
    <property type="match status" value="1"/>
</dbReference>
<feature type="disulfide bond" evidence="2">
    <location>
        <begin position="27"/>
        <end position="39"/>
    </location>
</feature>
<dbReference type="Gene3D" id="4.10.400.10">
    <property type="entry name" value="Low-density Lipoprotein Receptor"/>
    <property type="match status" value="1"/>
</dbReference>
<dbReference type="GeneID" id="106460152"/>
<proteinExistence type="predicted"/>
<evidence type="ECO:0000256" key="4">
    <source>
        <dbReference type="SAM" id="SignalP"/>
    </source>
</evidence>
<evidence type="ECO:0000256" key="2">
    <source>
        <dbReference type="PROSITE-ProRule" id="PRU00124"/>
    </source>
</evidence>
<evidence type="ECO:0000313" key="6">
    <source>
        <dbReference type="Proteomes" id="UP000694941"/>
    </source>
</evidence>
<dbReference type="Pfam" id="PF00431">
    <property type="entry name" value="CUB"/>
    <property type="match status" value="1"/>
</dbReference>
<dbReference type="Gene3D" id="2.60.120.290">
    <property type="entry name" value="Spermadhesin, CUB domain"/>
    <property type="match status" value="2"/>
</dbReference>
<dbReference type="SUPFAM" id="SSF49854">
    <property type="entry name" value="Spermadhesin, CUB domain"/>
    <property type="match status" value="2"/>
</dbReference>
<feature type="signal peptide" evidence="4">
    <location>
        <begin position="1"/>
        <end position="25"/>
    </location>
</feature>
<evidence type="ECO:0000313" key="7">
    <source>
        <dbReference type="RefSeq" id="XP_013775293.2"/>
    </source>
</evidence>
<dbReference type="SUPFAM" id="SSF57424">
    <property type="entry name" value="LDL receptor-like module"/>
    <property type="match status" value="2"/>
</dbReference>
<keyword evidence="3" id="KW-0472">Membrane</keyword>
<dbReference type="PANTHER" id="PTHR47537">
    <property type="entry name" value="CUBILIN"/>
    <property type="match status" value="1"/>
</dbReference>
<feature type="domain" description="CUB" evidence="5">
    <location>
        <begin position="256"/>
        <end position="371"/>
    </location>
</feature>
<evidence type="ECO:0000259" key="5">
    <source>
        <dbReference type="PROSITE" id="PS01180"/>
    </source>
</evidence>
<dbReference type="CDD" id="cd00041">
    <property type="entry name" value="CUB"/>
    <property type="match status" value="1"/>
</dbReference>
<reference evidence="7" key="1">
    <citation type="submission" date="2025-08" db="UniProtKB">
        <authorList>
            <consortium name="RefSeq"/>
        </authorList>
    </citation>
    <scope>IDENTIFICATION</scope>
    <source>
        <tissue evidence="7">Muscle</tissue>
    </source>
</reference>
<dbReference type="RefSeq" id="XP_013775293.2">
    <property type="nucleotide sequence ID" value="XM_013919839.2"/>
</dbReference>
<evidence type="ECO:0000256" key="3">
    <source>
        <dbReference type="SAM" id="Phobius"/>
    </source>
</evidence>
<dbReference type="InterPro" id="IPR035914">
    <property type="entry name" value="Sperma_CUB_dom_sf"/>
</dbReference>
<sequence length="979" mass="110735">MTTSCTYTLLFVVIITEMRAPLSSALCGVSEFSCNNGKCVRQNMYCNGREDCGDGSDEPRGCVACNRTFNGEANVKYKLHITEPFHRHIPFLCIVSFVADGAQYGDYVELQVLSFNVGSLEKGSSSSHTCYGGHLQVLDYKSPERDISHQQTRGLSQLVSALKQTNGMLPNLFNLTGRSAPHFGYFCGQMAGKSVNYFSSGNNVTVVIFMPRRVSWRSQSFNVFLTYRFITERTHLGNQNDDIKVDFGRSAPNSFCNLEYRDCINRLCIIRSPNYPGTFLPNFTCHYLIKQEYIPKGFDAQIVLRQDNEYKISIDNGHSGLGAVSSSSLTTDCSQDKVRIFDGPTHDATLLTEFCGSGSLPPVISSQSNVLIQLVSAPYQRLHDSRLEIEARVKFVKKPFWRILGNDCKFLIDGTKNNKGIIKNPQHTVPSPTTCTYTLRGRIPTDRVWVYFMSYMVEDKHPWSLTEHCDTGRMEILGSVAPYFLGVTDNISIENNHTYCEKSSPRLCARAADTPSFTPLRPCRLPEESYFSKGPELVLKIYYPKIPVIPSVQPLFSARFEFVDTRQPGVAVTSTLCDRILSSHNSGHGTIFSPRNVLYFGRGGRSEVSCRYNLQGTDSNRVKLAFRTLQLLSPSCKNLIDRYSLQRTCEFPQTYNGPLSLVRVVENWEGTELPIGCFCNITLVHQPLELVSLSDNVSVIFTVRGMNSDEDYHHFNFEANYEFFSFPLCGKALKEKQDSKGKLTFTVYKWMLEKHGHFRCRWTLTTPVGKHFYLTFRGTNGSEKCSSRNLLKAYSEDSILADLTICVNDSAPEFKVFSPSWYNADSVRSHLSNEEDRRLSNHIIIEALIKIPQTVRVEWDEVTKPLLKRNTGQSLKKINCLFRCPEINACISPDLWCDGTKHCPSGYDEAAEHCQRFPLLYVAAGGGVTLFLLVLVLLAVIFRCRVRGHTDKRPIRIPVVDQFEMDRSGRAQEDQFLKY</sequence>
<comment type="caution">
    <text evidence="2">Lacks conserved residue(s) required for the propagation of feature annotation.</text>
</comment>
<dbReference type="InterPro" id="IPR053207">
    <property type="entry name" value="Non-NMDA_GluR_Accessory"/>
</dbReference>
<dbReference type="Gene3D" id="2.40.128.620">
    <property type="match status" value="1"/>
</dbReference>
<keyword evidence="3" id="KW-1133">Transmembrane helix</keyword>
<dbReference type="PANTHER" id="PTHR47537:SF3">
    <property type="entry name" value="CUB DOMAIN-CONTAINING PROTEIN"/>
    <property type="match status" value="1"/>
</dbReference>
<dbReference type="PROSITE" id="PS01209">
    <property type="entry name" value="LDLRA_1"/>
    <property type="match status" value="1"/>
</dbReference>
<dbReference type="SMART" id="SM00192">
    <property type="entry name" value="LDLa"/>
    <property type="match status" value="2"/>
</dbReference>
<dbReference type="InterPro" id="IPR002172">
    <property type="entry name" value="LDrepeatLR_classA_rpt"/>
</dbReference>
<keyword evidence="4" id="KW-0732">Signal</keyword>
<gene>
    <name evidence="7" type="primary">LOC106460152</name>
</gene>
<dbReference type="Proteomes" id="UP000694941">
    <property type="component" value="Unplaced"/>
</dbReference>
<keyword evidence="6" id="KW-1185">Reference proteome</keyword>
<dbReference type="InterPro" id="IPR023415">
    <property type="entry name" value="LDLR_class-A_CS"/>
</dbReference>
<dbReference type="Pfam" id="PF00057">
    <property type="entry name" value="Ldl_recept_a"/>
    <property type="match status" value="1"/>
</dbReference>
<feature type="transmembrane region" description="Helical" evidence="3">
    <location>
        <begin position="919"/>
        <end position="942"/>
    </location>
</feature>
<dbReference type="InterPro" id="IPR056707">
    <property type="entry name" value="DUF7805"/>
</dbReference>
<organism evidence="6 7">
    <name type="scientific">Limulus polyphemus</name>
    <name type="common">Atlantic horseshoe crab</name>
    <dbReference type="NCBI Taxonomy" id="6850"/>
    <lineage>
        <taxon>Eukaryota</taxon>
        <taxon>Metazoa</taxon>
        <taxon>Ecdysozoa</taxon>
        <taxon>Arthropoda</taxon>
        <taxon>Chelicerata</taxon>
        <taxon>Merostomata</taxon>
        <taxon>Xiphosura</taxon>
        <taxon>Limulidae</taxon>
        <taxon>Limulus</taxon>
    </lineage>
</organism>
<keyword evidence="3" id="KW-0812">Transmembrane</keyword>
<evidence type="ECO:0000256" key="1">
    <source>
        <dbReference type="ARBA" id="ARBA00023157"/>
    </source>
</evidence>
<dbReference type="InterPro" id="IPR000859">
    <property type="entry name" value="CUB_dom"/>
</dbReference>
<dbReference type="PROSITE" id="PS50068">
    <property type="entry name" value="LDLRA_2"/>
    <property type="match status" value="2"/>
</dbReference>
<feature type="chain" id="PRO_5047432795" evidence="4">
    <location>
        <begin position="26"/>
        <end position="979"/>
    </location>
</feature>
<dbReference type="PRINTS" id="PR00261">
    <property type="entry name" value="LDLRECEPTOR"/>
</dbReference>
<accession>A0ABM1B5L4</accession>
<keyword evidence="1 2" id="KW-1015">Disulfide bond</keyword>
<dbReference type="InterPro" id="IPR036055">
    <property type="entry name" value="LDL_receptor-like_sf"/>
</dbReference>
<dbReference type="PROSITE" id="PS01180">
    <property type="entry name" value="CUB"/>
    <property type="match status" value="1"/>
</dbReference>
<dbReference type="Pfam" id="PF25090">
    <property type="entry name" value="DUF7805"/>
    <property type="match status" value="1"/>
</dbReference>
<feature type="disulfide bond" evidence="2">
    <location>
        <begin position="34"/>
        <end position="52"/>
    </location>
</feature>